<feature type="transmembrane region" description="Helical" evidence="1">
    <location>
        <begin position="251"/>
        <end position="274"/>
    </location>
</feature>
<protein>
    <recommendedName>
        <fullName evidence="6">DUF5808 domain-containing protein</fullName>
    </recommendedName>
</protein>
<comment type="caution">
    <text evidence="4">The sequence shown here is derived from an EMBL/GenBank/DDBJ whole genome shotgun (WGS) entry which is preliminary data.</text>
</comment>
<feature type="transmembrane region" description="Helical" evidence="1">
    <location>
        <begin position="339"/>
        <end position="357"/>
    </location>
</feature>
<dbReference type="EMBL" id="VYKK01000021">
    <property type="protein sequence ID" value="KAA9000395.1"/>
    <property type="molecule type" value="Genomic_DNA"/>
</dbReference>
<dbReference type="OrthoDB" id="157646at2"/>
<dbReference type="InterPro" id="IPR027783">
    <property type="entry name" value="Bacterial_PH-related"/>
</dbReference>
<evidence type="ECO:0008006" key="6">
    <source>
        <dbReference type="Google" id="ProtNLM"/>
    </source>
</evidence>
<feature type="transmembrane region" description="Helical" evidence="1">
    <location>
        <begin position="89"/>
        <end position="106"/>
    </location>
</feature>
<sequence>MLFALILGGAGLIVYLAAAASYGKTEKVPGGAVILGTGIPAGNTGDPELDEIRRLYGGRNRRLNVTGLTLLLALLAVLSFTPLADYASAAFLGMLAWTSVMCLMRYRLYLSAHRSSAELKRRRGWTLGEARVVYADTKLALMKNRGSLSPWLHAIPLGLALAAVRSGLGDSDSALPAVACTAMGTSLLYFVLALAFRRMKAKVYSRNREWNEALNTSVRRAYSALWLALSLLDSGLAAALTLLAPREEPALAVWWTVFAVLQTLVPLGFICGVARYMGREKRHGLEMDDAPLATDDDALWINGMTYYNPDDRSVMVAKRTGIGTTFNMATRAGRWSTRIAILLGALVLAGVSALLVWEDFSEPRLNLTASGTVEIRSTMYNFDFPASDIREVALVDKLPGGTKTNGSATSRYARGIFRLKGYGPTRLYVYKETPPYLMIRLADGYKQQRVVFNEKDPAQTRRLYEKLRAAEAPPVD</sequence>
<dbReference type="AlphaFoldDB" id="A0A5J5G147"/>
<feature type="domain" description="DUF5808" evidence="3">
    <location>
        <begin position="309"/>
        <end position="334"/>
    </location>
</feature>
<keyword evidence="1" id="KW-0472">Membrane</keyword>
<dbReference type="Pfam" id="PF10882">
    <property type="entry name" value="bPH_5"/>
    <property type="match status" value="1"/>
</dbReference>
<evidence type="ECO:0000313" key="4">
    <source>
        <dbReference type="EMBL" id="KAA9000395.1"/>
    </source>
</evidence>
<evidence type="ECO:0000259" key="3">
    <source>
        <dbReference type="Pfam" id="PF19124"/>
    </source>
</evidence>
<reference evidence="4 5" key="1">
    <citation type="submission" date="2019-09" db="EMBL/GenBank/DDBJ databases">
        <title>Bacillus ochoae sp. nov., Paenibacillus whitsoniae sp. nov., Paenibacillus spiritus sp. nov. Isolated from the Mars Exploration Rover during spacecraft assembly.</title>
        <authorList>
            <person name="Seuylemezian A."/>
            <person name="Vaishampayan P."/>
        </authorList>
    </citation>
    <scope>NUCLEOTIDE SEQUENCE [LARGE SCALE GENOMIC DNA]</scope>
    <source>
        <strain evidence="4 5">MER_111</strain>
    </source>
</reference>
<feature type="transmembrane region" description="Helical" evidence="1">
    <location>
        <begin position="224"/>
        <end position="245"/>
    </location>
</feature>
<evidence type="ECO:0000256" key="1">
    <source>
        <dbReference type="SAM" id="Phobius"/>
    </source>
</evidence>
<evidence type="ECO:0000259" key="2">
    <source>
        <dbReference type="Pfam" id="PF10882"/>
    </source>
</evidence>
<proteinExistence type="predicted"/>
<organism evidence="4 5">
    <name type="scientific">Paenibacillus spiritus</name>
    <dbReference type="NCBI Taxonomy" id="2496557"/>
    <lineage>
        <taxon>Bacteria</taxon>
        <taxon>Bacillati</taxon>
        <taxon>Bacillota</taxon>
        <taxon>Bacilli</taxon>
        <taxon>Bacillales</taxon>
        <taxon>Paenibacillaceae</taxon>
        <taxon>Paenibacillus</taxon>
    </lineage>
</organism>
<keyword evidence="1" id="KW-1133">Transmembrane helix</keyword>
<name>A0A5J5G147_9BACL</name>
<feature type="transmembrane region" description="Helical" evidence="1">
    <location>
        <begin position="65"/>
        <end position="83"/>
    </location>
</feature>
<feature type="domain" description="Bacterial Pleckstrin homology" evidence="2">
    <location>
        <begin position="371"/>
        <end position="441"/>
    </location>
</feature>
<keyword evidence="1" id="KW-0812">Transmembrane</keyword>
<accession>A0A5J5G147</accession>
<dbReference type="Proteomes" id="UP000367750">
    <property type="component" value="Unassembled WGS sequence"/>
</dbReference>
<dbReference type="RefSeq" id="WP_150459024.1">
    <property type="nucleotide sequence ID" value="NZ_VYKK01000021.1"/>
</dbReference>
<dbReference type="Pfam" id="PF19124">
    <property type="entry name" value="DUF5808"/>
    <property type="match status" value="1"/>
</dbReference>
<feature type="transmembrane region" description="Helical" evidence="1">
    <location>
        <begin position="148"/>
        <end position="168"/>
    </location>
</feature>
<keyword evidence="5" id="KW-1185">Reference proteome</keyword>
<gene>
    <name evidence="4" type="ORF">F4V43_14800</name>
</gene>
<evidence type="ECO:0000313" key="5">
    <source>
        <dbReference type="Proteomes" id="UP000367750"/>
    </source>
</evidence>
<dbReference type="InterPro" id="IPR043831">
    <property type="entry name" value="DUF5808"/>
</dbReference>
<feature type="transmembrane region" description="Helical" evidence="1">
    <location>
        <begin position="174"/>
        <end position="196"/>
    </location>
</feature>